<dbReference type="InterPro" id="IPR016186">
    <property type="entry name" value="C-type_lectin-like/link_sf"/>
</dbReference>
<dbReference type="AlphaFoldDB" id="A0AAV0WG65"/>
<keyword evidence="4" id="KW-1185">Reference proteome</keyword>
<accession>A0AAV0WG65</accession>
<protein>
    <recommendedName>
        <fullName evidence="2">C-type lectin domain-containing protein</fullName>
    </recommendedName>
</protein>
<evidence type="ECO:0000313" key="3">
    <source>
        <dbReference type="EMBL" id="CAI6354773.1"/>
    </source>
</evidence>
<proteinExistence type="predicted"/>
<dbReference type="EMBL" id="CARXXK010000002">
    <property type="protein sequence ID" value="CAI6354773.1"/>
    <property type="molecule type" value="Genomic_DNA"/>
</dbReference>
<name>A0AAV0WG65_9HEMI</name>
<comment type="caution">
    <text evidence="3">The sequence shown here is derived from an EMBL/GenBank/DDBJ whole genome shotgun (WGS) entry which is preliminary data.</text>
</comment>
<dbReference type="Pfam" id="PF00059">
    <property type="entry name" value="Lectin_C"/>
    <property type="match status" value="1"/>
</dbReference>
<feature type="compositionally biased region" description="Low complexity" evidence="1">
    <location>
        <begin position="600"/>
        <end position="616"/>
    </location>
</feature>
<feature type="region of interest" description="Disordered" evidence="1">
    <location>
        <begin position="416"/>
        <end position="454"/>
    </location>
</feature>
<dbReference type="Gene3D" id="3.10.100.10">
    <property type="entry name" value="Mannose-Binding Protein A, subunit A"/>
    <property type="match status" value="1"/>
</dbReference>
<evidence type="ECO:0000256" key="1">
    <source>
        <dbReference type="SAM" id="MobiDB-lite"/>
    </source>
</evidence>
<dbReference type="Proteomes" id="UP001160148">
    <property type="component" value="Unassembled WGS sequence"/>
</dbReference>
<feature type="domain" description="C-type lectin" evidence="2">
    <location>
        <begin position="22"/>
        <end position="74"/>
    </location>
</feature>
<feature type="region of interest" description="Disordered" evidence="1">
    <location>
        <begin position="600"/>
        <end position="621"/>
    </location>
</feature>
<dbReference type="InterPro" id="IPR001304">
    <property type="entry name" value="C-type_lectin-like"/>
</dbReference>
<organism evidence="3 4">
    <name type="scientific">Macrosiphum euphorbiae</name>
    <name type="common">potato aphid</name>
    <dbReference type="NCBI Taxonomy" id="13131"/>
    <lineage>
        <taxon>Eukaryota</taxon>
        <taxon>Metazoa</taxon>
        <taxon>Ecdysozoa</taxon>
        <taxon>Arthropoda</taxon>
        <taxon>Hexapoda</taxon>
        <taxon>Insecta</taxon>
        <taxon>Pterygota</taxon>
        <taxon>Neoptera</taxon>
        <taxon>Paraneoptera</taxon>
        <taxon>Hemiptera</taxon>
        <taxon>Sternorrhyncha</taxon>
        <taxon>Aphidomorpha</taxon>
        <taxon>Aphidoidea</taxon>
        <taxon>Aphididae</taxon>
        <taxon>Macrosiphini</taxon>
        <taxon>Macrosiphum</taxon>
    </lineage>
</organism>
<sequence length="805" mass="85262">MRLGVNISSSWLLPQNEFPVFYRHFRDRVTWFEADAVCQFHHAQLATVESNSQFEAIRSYLKELDVIENVWIGLKRNSEAVNSHGLITSHLQGAVTLEKKFHVHRTQFCLSPPYGHFKMATAYTGRPRVASFVCELPVPYWASKNNGCMTSMMEGMTVTFLPERPAIQLTKECSPGVSKNVTCKGNMKQSEIIEKLSCPNSNKPLKTLFKQVKPEIVDIKLKTTTSSSESDVEDYAIEMATIAQYNDETFQSISKVMGRGSGGIINLPQEMSIAQEPIKSSGRGSFDTNGIDSAFIGGQVEATSTGASSISASTSTSTASTSTSTASTSTSTASTSTSTASSVSSTSSVTSASTTSTTSSTPKSEPKTSSTITMKKTTTLTPIAATATETTTHTGSVNYSTASGTTTHATTVNKATTSATKTGTTGRTVTTVSGQPTGTPTTTSNSHHSRQRGNSAYTTTVNTNANAPIYATTTTTGLPRSRPTAQVTTTEKIHTVAKILTAETGDVRRANGRRPTAATLAAIATVVAKIPYTVASTSATSTTSRPLNALRSYANFGDGDVATTKDAPTTEPPIHVYKKIDFPGLPINDDGDYVRKPTATPFSSTSATTFSSPVTTNDNNEATKRYSTPLAMAASTTISASARPTDSLNNTYPAAAETATTNMVSGTSPPVASVTVDESDDDNNNWNLIPSSPSSLPAKTANDAVITTMTSASVTAAFDVTSTATDVAAATVTAAITTTARTTSTITPTESTSTVAATTTAAPANHRKIANYDAYTDHPNRSRHIVRPKQQHHHSYPYILYRLLG</sequence>
<feature type="region of interest" description="Disordered" evidence="1">
    <location>
        <begin position="307"/>
        <end position="376"/>
    </location>
</feature>
<dbReference type="PROSITE" id="PS50041">
    <property type="entry name" value="C_TYPE_LECTIN_2"/>
    <property type="match status" value="1"/>
</dbReference>
<dbReference type="SUPFAM" id="SSF56436">
    <property type="entry name" value="C-type lectin-like"/>
    <property type="match status" value="1"/>
</dbReference>
<reference evidence="3 4" key="1">
    <citation type="submission" date="2023-01" db="EMBL/GenBank/DDBJ databases">
        <authorList>
            <person name="Whitehead M."/>
        </authorList>
    </citation>
    <scope>NUCLEOTIDE SEQUENCE [LARGE SCALE GENOMIC DNA]</scope>
</reference>
<evidence type="ECO:0000313" key="4">
    <source>
        <dbReference type="Proteomes" id="UP001160148"/>
    </source>
</evidence>
<gene>
    <name evidence="3" type="ORF">MEUPH1_LOCUS10721</name>
</gene>
<evidence type="ECO:0000259" key="2">
    <source>
        <dbReference type="PROSITE" id="PS50041"/>
    </source>
</evidence>
<feature type="compositionally biased region" description="Low complexity" evidence="1">
    <location>
        <begin position="416"/>
        <end position="444"/>
    </location>
</feature>
<dbReference type="CDD" id="cd00037">
    <property type="entry name" value="CLECT"/>
    <property type="match status" value="1"/>
</dbReference>
<dbReference type="InterPro" id="IPR016187">
    <property type="entry name" value="CTDL_fold"/>
</dbReference>